<dbReference type="InterPro" id="IPR012337">
    <property type="entry name" value="RNaseH-like_sf"/>
</dbReference>
<dbReference type="EMBL" id="JH921439">
    <property type="protein sequence ID" value="EKD16327.1"/>
    <property type="molecule type" value="Genomic_DNA"/>
</dbReference>
<dbReference type="HOGENOM" id="CLU_1441334_0_0_1"/>
<evidence type="ECO:0000313" key="2">
    <source>
        <dbReference type="Proteomes" id="UP000006753"/>
    </source>
</evidence>
<organism evidence="1 2">
    <name type="scientific">Marssonina brunnea f. sp. multigermtubi (strain MB_m1)</name>
    <name type="common">Marssonina leaf spot fungus</name>
    <dbReference type="NCBI Taxonomy" id="1072389"/>
    <lineage>
        <taxon>Eukaryota</taxon>
        <taxon>Fungi</taxon>
        <taxon>Dikarya</taxon>
        <taxon>Ascomycota</taxon>
        <taxon>Pezizomycotina</taxon>
        <taxon>Leotiomycetes</taxon>
        <taxon>Helotiales</taxon>
        <taxon>Drepanopezizaceae</taxon>
        <taxon>Drepanopeziza</taxon>
    </lineage>
</organism>
<dbReference type="GeneID" id="18761556"/>
<evidence type="ECO:0008006" key="3">
    <source>
        <dbReference type="Google" id="ProtNLM"/>
    </source>
</evidence>
<reference evidence="1 2" key="1">
    <citation type="journal article" date="2012" name="BMC Genomics">
        <title>Sequencing the genome of Marssonina brunnea reveals fungus-poplar co-evolution.</title>
        <authorList>
            <person name="Zhu S."/>
            <person name="Cao Y.-Z."/>
            <person name="Jiang C."/>
            <person name="Tan B.-Y."/>
            <person name="Wang Z."/>
            <person name="Feng S."/>
            <person name="Zhang L."/>
            <person name="Su X.-H."/>
            <person name="Brejova B."/>
            <person name="Vinar T."/>
            <person name="Xu M."/>
            <person name="Wang M.-X."/>
            <person name="Zhang S.-G."/>
            <person name="Huang M.-R."/>
            <person name="Wu R."/>
            <person name="Zhou Y."/>
        </authorList>
    </citation>
    <scope>NUCLEOTIDE SEQUENCE [LARGE SCALE GENOMIC DNA]</scope>
    <source>
        <strain evidence="1 2">MB_m1</strain>
    </source>
</reference>
<name>K1WV44_MARBU</name>
<dbReference type="InParanoid" id="K1WV44"/>
<dbReference type="RefSeq" id="XP_007293510.1">
    <property type="nucleotide sequence ID" value="XM_007293448.1"/>
</dbReference>
<keyword evidence="2" id="KW-1185">Reference proteome</keyword>
<dbReference type="Gene3D" id="3.30.420.10">
    <property type="entry name" value="Ribonuclease H-like superfamily/Ribonuclease H"/>
    <property type="match status" value="1"/>
</dbReference>
<accession>K1WV44</accession>
<evidence type="ECO:0000313" key="1">
    <source>
        <dbReference type="EMBL" id="EKD16327.1"/>
    </source>
</evidence>
<sequence length="188" mass="20589">MESRPNRIFNPTNARIIHDLKDDVCRLASSSSSSAVVIAVRARVRHSTAVTGAYGVSFKFDDRDLAGPVPGEVLTGGNKGAEIFAARRGLQAVWDIRGTIVLGLVVVKVALAYIPRIANDLVWGWERDGYVDAGGEAVTCAREIQMLHRVCLDLERSGIAVKFWLDSRDAPMNREANRLAWSAIDTKL</sequence>
<proteinExistence type="predicted"/>
<dbReference type="AlphaFoldDB" id="K1WV44"/>
<protein>
    <recommendedName>
        <fullName evidence="3">RNase H type-1 domain-containing protein</fullName>
    </recommendedName>
</protein>
<dbReference type="InterPro" id="IPR036397">
    <property type="entry name" value="RNaseH_sf"/>
</dbReference>
<dbReference type="KEGG" id="mbe:MBM_05621"/>
<dbReference type="Proteomes" id="UP000006753">
    <property type="component" value="Unassembled WGS sequence"/>
</dbReference>
<dbReference type="SUPFAM" id="SSF53098">
    <property type="entry name" value="Ribonuclease H-like"/>
    <property type="match status" value="1"/>
</dbReference>
<dbReference type="GO" id="GO:0003676">
    <property type="term" value="F:nucleic acid binding"/>
    <property type="evidence" value="ECO:0007669"/>
    <property type="project" value="InterPro"/>
</dbReference>
<gene>
    <name evidence="1" type="ORF">MBM_05621</name>
</gene>